<reference evidence="2" key="1">
    <citation type="submission" date="2023-03" db="EMBL/GenBank/DDBJ databases">
        <title>Massive genome expansion in bonnet fungi (Mycena s.s.) driven by repeated elements and novel gene families across ecological guilds.</title>
        <authorList>
            <consortium name="Lawrence Berkeley National Laboratory"/>
            <person name="Harder C.B."/>
            <person name="Miyauchi S."/>
            <person name="Viragh M."/>
            <person name="Kuo A."/>
            <person name="Thoen E."/>
            <person name="Andreopoulos B."/>
            <person name="Lu D."/>
            <person name="Skrede I."/>
            <person name="Drula E."/>
            <person name="Henrissat B."/>
            <person name="Morin E."/>
            <person name="Kohler A."/>
            <person name="Barry K."/>
            <person name="LaButti K."/>
            <person name="Morin E."/>
            <person name="Salamov A."/>
            <person name="Lipzen A."/>
            <person name="Mereny Z."/>
            <person name="Hegedus B."/>
            <person name="Baldrian P."/>
            <person name="Stursova M."/>
            <person name="Weitz H."/>
            <person name="Taylor A."/>
            <person name="Grigoriev I.V."/>
            <person name="Nagy L.G."/>
            <person name="Martin F."/>
            <person name="Kauserud H."/>
        </authorList>
    </citation>
    <scope>NUCLEOTIDE SEQUENCE</scope>
    <source>
        <strain evidence="2">CBHHK200</strain>
    </source>
</reference>
<sequence>MSTTTSQESLHLILRTPVVPGAPRMPQASRLWDLYLAMSPQHYRRCYTFPRTPPTPAGTSLARPIYAPIRRLPTEIFVRIFLLHSDAFTPAFRTPFPTQPSYEVEAELDRLANTHLLTLSRVCGHWHHIVINTPALWSTFNLNGVLWSSSYHLEKTMVLLAAGLERSRNMPIEVSIFDESVLPLPRRVFELLAHHCHRWKAAEFYCVMESIDLSVLRGRLSVQKLEIDLRPMPHAIGFLVDTFQLETLVLPSSLLAKIGPIPFEQLTDLACERVGPPHLTRAISAAAQLSHGSHFHLSAVGEDSQSFPVCIPPKMSAISRFSCRLVGNSYTRQAYRGLGSIFASLSLPNLEEMWLTSIGYPKIISEWSHAQFCELSERSGFHRSLKVLRIAEILITEEDLISVLSSLTSLEYLEIADKHRVDGEGADLVVLTDDFLRAVTFQPGRRLIPRLCHFTCASQLQFTDHIFVMFVASRLEVCSSCAFRVEICTLVGGEGTAALPALLHELRVQSNSRFDYDYTSEA</sequence>
<evidence type="ECO:0000313" key="2">
    <source>
        <dbReference type="EMBL" id="KAJ7021376.1"/>
    </source>
</evidence>
<dbReference type="Pfam" id="PF12937">
    <property type="entry name" value="F-box-like"/>
    <property type="match status" value="1"/>
</dbReference>
<comment type="caution">
    <text evidence="2">The sequence shown here is derived from an EMBL/GenBank/DDBJ whole genome shotgun (WGS) entry which is preliminary data.</text>
</comment>
<proteinExistence type="predicted"/>
<dbReference type="AlphaFoldDB" id="A0AAD6S539"/>
<dbReference type="Proteomes" id="UP001218188">
    <property type="component" value="Unassembled WGS sequence"/>
</dbReference>
<dbReference type="SUPFAM" id="SSF52047">
    <property type="entry name" value="RNI-like"/>
    <property type="match status" value="1"/>
</dbReference>
<keyword evidence="3" id="KW-1185">Reference proteome</keyword>
<gene>
    <name evidence="2" type="ORF">C8F04DRAFT_269265</name>
</gene>
<feature type="domain" description="F-box" evidence="1">
    <location>
        <begin position="69"/>
        <end position="142"/>
    </location>
</feature>
<dbReference type="EMBL" id="JARJCM010000234">
    <property type="protein sequence ID" value="KAJ7021376.1"/>
    <property type="molecule type" value="Genomic_DNA"/>
</dbReference>
<protein>
    <recommendedName>
        <fullName evidence="1">F-box domain-containing protein</fullName>
    </recommendedName>
</protein>
<dbReference type="InterPro" id="IPR001810">
    <property type="entry name" value="F-box_dom"/>
</dbReference>
<accession>A0AAD6S539</accession>
<evidence type="ECO:0000313" key="3">
    <source>
        <dbReference type="Proteomes" id="UP001218188"/>
    </source>
</evidence>
<name>A0AAD6S539_9AGAR</name>
<organism evidence="2 3">
    <name type="scientific">Mycena alexandri</name>
    <dbReference type="NCBI Taxonomy" id="1745969"/>
    <lineage>
        <taxon>Eukaryota</taxon>
        <taxon>Fungi</taxon>
        <taxon>Dikarya</taxon>
        <taxon>Basidiomycota</taxon>
        <taxon>Agaricomycotina</taxon>
        <taxon>Agaricomycetes</taxon>
        <taxon>Agaricomycetidae</taxon>
        <taxon>Agaricales</taxon>
        <taxon>Marasmiineae</taxon>
        <taxon>Mycenaceae</taxon>
        <taxon>Mycena</taxon>
    </lineage>
</organism>
<evidence type="ECO:0000259" key="1">
    <source>
        <dbReference type="Pfam" id="PF12937"/>
    </source>
</evidence>